<dbReference type="InterPro" id="IPR008229">
    <property type="entry name" value="CCA-adding_arc"/>
</dbReference>
<feature type="binding site" evidence="10">
    <location>
        <position position="157"/>
    </location>
    <ligand>
        <name>CTP</name>
        <dbReference type="ChEBI" id="CHEBI:37563"/>
    </ligand>
</feature>
<dbReference type="EMBL" id="CP104395">
    <property type="protein sequence ID" value="WEL19711.1"/>
    <property type="molecule type" value="Genomic_DNA"/>
</dbReference>
<dbReference type="SUPFAM" id="SSF81301">
    <property type="entry name" value="Nucleotidyltransferase"/>
    <property type="match status" value="1"/>
</dbReference>
<dbReference type="PANTHER" id="PTHR39643:SF1">
    <property type="entry name" value="CCA-ADDING ENZYME"/>
    <property type="match status" value="1"/>
</dbReference>
<dbReference type="Gene3D" id="1.10.1410.30">
    <property type="entry name" value="CCA tRNA nucleotidyltransferase, domain 2"/>
    <property type="match status" value="1"/>
</dbReference>
<evidence type="ECO:0000256" key="7">
    <source>
        <dbReference type="ARBA" id="ARBA00022840"/>
    </source>
</evidence>
<keyword evidence="1 10" id="KW-0808">Transferase</keyword>
<dbReference type="Gene3D" id="3.30.70.1550">
    <property type="entry name" value="Archaeal tRNA CCA-adding enzyme catalytic domain"/>
    <property type="match status" value="1"/>
</dbReference>
<comment type="subunit">
    <text evidence="10">Homodimer.</text>
</comment>
<feature type="binding site" evidence="10">
    <location>
        <position position="51"/>
    </location>
    <ligand>
        <name>ATP</name>
        <dbReference type="ChEBI" id="CHEBI:30616"/>
    </ligand>
</feature>
<dbReference type="CDD" id="cd05400">
    <property type="entry name" value="NT_2-5OAS_ClassI-CCAase"/>
    <property type="match status" value="1"/>
</dbReference>
<keyword evidence="8 10" id="KW-0460">Magnesium</keyword>
<evidence type="ECO:0000313" key="14">
    <source>
        <dbReference type="EMBL" id="WEL19711.1"/>
    </source>
</evidence>
<dbReference type="HAMAP" id="MF_01264">
    <property type="entry name" value="CCA_arch"/>
    <property type="match status" value="1"/>
</dbReference>
<dbReference type="GeneID" id="90590134"/>
<feature type="binding site" evidence="10">
    <location>
        <position position="48"/>
    </location>
    <ligand>
        <name>ATP</name>
        <dbReference type="ChEBI" id="CHEBI:30616"/>
    </ligand>
</feature>
<keyword evidence="4 10" id="KW-0479">Metal-binding</keyword>
<dbReference type="InterPro" id="IPR015329">
    <property type="entry name" value="tRNA_NucTransf2"/>
</dbReference>
<dbReference type="InterPro" id="IPR043519">
    <property type="entry name" value="NT_sf"/>
</dbReference>
<keyword evidence="15" id="KW-1185">Reference proteome</keyword>
<evidence type="ECO:0000256" key="1">
    <source>
        <dbReference type="ARBA" id="ARBA00022679"/>
    </source>
</evidence>
<keyword evidence="7 10" id="KW-0067">ATP-binding</keyword>
<keyword evidence="9 10" id="KW-0694">RNA-binding</keyword>
<dbReference type="SUPFAM" id="SSF81631">
    <property type="entry name" value="PAP/OAS1 substrate-binding domain"/>
    <property type="match status" value="1"/>
</dbReference>
<proteinExistence type="inferred from homology"/>
<organism evidence="14 15">
    <name type="scientific">Candidatus Nanohalococcus occultus</name>
    <dbReference type="NCBI Taxonomy" id="2978047"/>
    <lineage>
        <taxon>Archaea</taxon>
        <taxon>Candidatus Nanohalarchaeota</taxon>
        <taxon>Candidatus Nanohalarchaeota incertae sedis</taxon>
        <taxon>Candidatus Nanohalococcus</taxon>
    </lineage>
</organism>
<comment type="cofactor">
    <cofactor evidence="10">
        <name>Mg(2+)</name>
        <dbReference type="ChEBI" id="CHEBI:18420"/>
    </cofactor>
</comment>
<evidence type="ECO:0000313" key="15">
    <source>
        <dbReference type="Proteomes" id="UP001218034"/>
    </source>
</evidence>
<feature type="binding site" evidence="10">
    <location>
        <position position="48"/>
    </location>
    <ligand>
        <name>CTP</name>
        <dbReference type="ChEBI" id="CHEBI:37563"/>
    </ligand>
</feature>
<evidence type="ECO:0000256" key="3">
    <source>
        <dbReference type="ARBA" id="ARBA00022695"/>
    </source>
</evidence>
<gene>
    <name evidence="14" type="primary">cca1</name>
    <name evidence="10" type="synonym">cca</name>
    <name evidence="14" type="ORF">SVXNc_0697</name>
</gene>
<dbReference type="Pfam" id="PF01909">
    <property type="entry name" value="NTP_transf_2"/>
    <property type="match status" value="1"/>
</dbReference>
<dbReference type="InterPro" id="IPR042090">
    <property type="entry name" value="CCA_tRNA_nucleotrans_2"/>
</dbReference>
<dbReference type="NCBIfam" id="TIGR03671">
    <property type="entry name" value="cca_archaeal"/>
    <property type="match status" value="1"/>
</dbReference>
<protein>
    <recommendedName>
        <fullName evidence="10">CCA-adding enzyme</fullName>
        <ecNumber evidence="10">2.7.7.72</ecNumber>
    </recommendedName>
    <alternativeName>
        <fullName evidence="10">CCA tRNA nucleotidyltransferase</fullName>
    </alternativeName>
    <alternativeName>
        <fullName evidence="10">tRNA CCA-pyrophosphorylase</fullName>
    </alternativeName>
    <alternativeName>
        <fullName evidence="10">tRNA adenylyl-/cytidylyl- transferase</fullName>
    </alternativeName>
    <alternativeName>
        <fullName evidence="10">tRNA nucleotidyltransferase</fullName>
    </alternativeName>
    <alternativeName>
        <fullName evidence="10">tRNA-NT</fullName>
    </alternativeName>
</protein>
<dbReference type="RefSeq" id="WP_347721543.1">
    <property type="nucleotide sequence ID" value="NZ_CP104395.1"/>
</dbReference>
<evidence type="ECO:0000256" key="9">
    <source>
        <dbReference type="ARBA" id="ARBA00022884"/>
    </source>
</evidence>
<evidence type="ECO:0000256" key="10">
    <source>
        <dbReference type="HAMAP-Rule" id="MF_01264"/>
    </source>
</evidence>
<reference evidence="14 15" key="1">
    <citation type="submission" date="2022-09" db="EMBL/GenBank/DDBJ databases">
        <title>Xylan utilization by haloarchaea-nanohaloarchaea associations.</title>
        <authorList>
            <person name="Yakimov M."/>
        </authorList>
    </citation>
    <scope>NUCLEOTIDE SEQUENCE [LARGE SCALE GENOMIC DNA]</scope>
    <source>
        <strain evidence="14 15">SVXNc</strain>
    </source>
</reference>
<feature type="binding site" evidence="10">
    <location>
        <position position="166"/>
    </location>
    <ligand>
        <name>ATP</name>
        <dbReference type="ChEBI" id="CHEBI:30616"/>
    </ligand>
</feature>
<dbReference type="Pfam" id="PF21133">
    <property type="entry name" value="CAA_C"/>
    <property type="match status" value="1"/>
</dbReference>
<keyword evidence="2 10" id="KW-0819">tRNA processing</keyword>
<dbReference type="EC" id="2.7.7.72" evidence="10"/>
<dbReference type="PIRSF" id="PIRSF005335">
    <property type="entry name" value="CCA_arch"/>
    <property type="match status" value="1"/>
</dbReference>
<feature type="binding site" evidence="10">
    <location>
        <position position="166"/>
    </location>
    <ligand>
        <name>CTP</name>
        <dbReference type="ChEBI" id="CHEBI:37563"/>
    </ligand>
</feature>
<keyword evidence="6 10" id="KW-0692">RNA repair</keyword>
<keyword evidence="5 10" id="KW-0547">Nucleotide-binding</keyword>
<accession>A0ABY8CER6</accession>
<comment type="catalytic activity">
    <reaction evidence="10">
        <text>a tRNA with a 3' CCA end + 2 CTP + ATP = a tRNA with a 3' CCACCA end + 3 diphosphate</text>
        <dbReference type="Rhea" id="RHEA:76235"/>
        <dbReference type="Rhea" id="RHEA-COMP:10468"/>
        <dbReference type="Rhea" id="RHEA-COMP:18655"/>
        <dbReference type="ChEBI" id="CHEBI:30616"/>
        <dbReference type="ChEBI" id="CHEBI:33019"/>
        <dbReference type="ChEBI" id="CHEBI:37563"/>
        <dbReference type="ChEBI" id="CHEBI:83071"/>
        <dbReference type="ChEBI" id="CHEBI:195187"/>
    </reaction>
</comment>
<evidence type="ECO:0000256" key="4">
    <source>
        <dbReference type="ARBA" id="ARBA00022723"/>
    </source>
</evidence>
<feature type="binding site" evidence="10">
    <location>
        <position position="137"/>
    </location>
    <ligand>
        <name>ATP</name>
        <dbReference type="ChEBI" id="CHEBI:30616"/>
    </ligand>
</feature>
<feature type="domain" description="tRNA nucleotidyltransferase substrate binding" evidence="12">
    <location>
        <begin position="151"/>
        <end position="269"/>
    </location>
</feature>
<feature type="binding site" evidence="10">
    <location>
        <position position="51"/>
    </location>
    <ligand>
        <name>CTP</name>
        <dbReference type="ChEBI" id="CHEBI:37563"/>
    </ligand>
</feature>
<keyword evidence="3 10" id="KW-0548">Nucleotidyltransferase</keyword>
<dbReference type="Gene3D" id="3.30.460.10">
    <property type="entry name" value="Beta Polymerase, domain 2"/>
    <property type="match status" value="1"/>
</dbReference>
<evidence type="ECO:0000259" key="11">
    <source>
        <dbReference type="Pfam" id="PF01909"/>
    </source>
</evidence>
<dbReference type="Proteomes" id="UP001218034">
    <property type="component" value="Chromosome"/>
</dbReference>
<comment type="function">
    <text evidence="10">Catalyzes the addition and repair of the essential 3'-terminal CCA sequence in tRNAs without using a nucleic acid template. Adds these three nucleotides in the order of C, C, and A to the tRNA nucleotide-73, using CTP and ATP as substrates and producing inorganic pyrophosphate. tRNA 3'-terminal CCA addition is required both for tRNA processing and repair. Also involved in tRNA surveillance by mediating tandem CCA addition to generate a CCACCA at the 3' terminus of unstable tRNAs. While stable tRNAs receive only 3'-terminal CCA, unstable tRNAs are marked with CCACCA and rapidly degraded.</text>
</comment>
<comment type="miscellaneous">
    <text evidence="10">A single active site specifically recognizes both ATP and CTP and is responsible for their addition.</text>
</comment>
<feature type="binding site" evidence="10">
    <location>
        <position position="137"/>
    </location>
    <ligand>
        <name>CTP</name>
        <dbReference type="ChEBI" id="CHEBI:37563"/>
    </ligand>
</feature>
<feature type="binding site" evidence="10">
    <location>
        <position position="60"/>
    </location>
    <ligand>
        <name>Mg(2+)</name>
        <dbReference type="ChEBI" id="CHEBI:18420"/>
    </ligand>
</feature>
<evidence type="ECO:0000259" key="13">
    <source>
        <dbReference type="Pfam" id="PF21133"/>
    </source>
</evidence>
<comment type="catalytic activity">
    <reaction evidence="10">
        <text>a tRNA precursor + 2 CTP + ATP = a tRNA with a 3' CCA end + 3 diphosphate</text>
        <dbReference type="Rhea" id="RHEA:14433"/>
        <dbReference type="Rhea" id="RHEA-COMP:10465"/>
        <dbReference type="Rhea" id="RHEA-COMP:10468"/>
        <dbReference type="ChEBI" id="CHEBI:30616"/>
        <dbReference type="ChEBI" id="CHEBI:33019"/>
        <dbReference type="ChEBI" id="CHEBI:37563"/>
        <dbReference type="ChEBI" id="CHEBI:74896"/>
        <dbReference type="ChEBI" id="CHEBI:83071"/>
        <dbReference type="EC" id="2.7.7.72"/>
    </reaction>
</comment>
<evidence type="ECO:0000256" key="6">
    <source>
        <dbReference type="ARBA" id="ARBA00022800"/>
    </source>
</evidence>
<sequence length="448" mass="52256">MNWKRLRTKVLEQYGPTDEEISELRKHYEKVSDIIESKYGLETHFAGSASRETCMTGDNDIDVFVLFPSKTSEEELKEKGLEIGKKVFEELNGEHHIEYAEHPYTKGEINGLEVEIVPCFDVEATDIRSSVDRTPHHSRWVQNNLDEKQREDVVILKAFLTCAGLYGSSLKVEGFSGYSCEILIAEFGSFQELMEEAKDWNGDTVIDPENHHEKLPESLENKFSGDSLKIIDPVDPERNVTSVLSTENYAKFIYSCWRMSEEPGMDFFTVEETDVTEFEISQELEKHGDFLVMEFDTVDEVEDIVYPQMRKSMRALNAEFRRHDFRVYNSGFFVGEDRIKIFFEVEMDLPEIKYVEGPKVYHNFKHMSQFQSKYENTFIKGERIYAKTEREFSDAKRLLKAKMEKARKLGVPERIADELNEFRFTEPTDGSDEWLKYLAEKLYITGDQ</sequence>
<evidence type="ECO:0000256" key="8">
    <source>
        <dbReference type="ARBA" id="ARBA00022842"/>
    </source>
</evidence>
<feature type="domain" description="CCA-adding enzyme C-terminal" evidence="13">
    <location>
        <begin position="291"/>
        <end position="410"/>
    </location>
</feature>
<name>A0ABY8CER6_9ARCH</name>
<feature type="binding site" evidence="10">
    <location>
        <position position="115"/>
    </location>
    <ligand>
        <name>Mg(2+)</name>
        <dbReference type="ChEBI" id="CHEBI:18420"/>
    </ligand>
</feature>
<dbReference type="GO" id="GO:0004810">
    <property type="term" value="F:CCA tRNA nucleotidyltransferase activity"/>
    <property type="evidence" value="ECO:0007669"/>
    <property type="project" value="UniProtKB-EC"/>
</dbReference>
<dbReference type="InterPro" id="IPR048833">
    <property type="entry name" value="CAA_C"/>
</dbReference>
<comment type="similarity">
    <text evidence="10">Belongs to the tRNA nucleotidyltransferase/poly(A) polymerase family. Archaeal CCA-adding enzyme subfamily.</text>
</comment>
<dbReference type="Pfam" id="PF09249">
    <property type="entry name" value="tRNA_NucTransf2"/>
    <property type="match status" value="1"/>
</dbReference>
<feature type="binding site" evidence="10">
    <location>
        <position position="157"/>
    </location>
    <ligand>
        <name>ATP</name>
        <dbReference type="ChEBI" id="CHEBI:30616"/>
    </ligand>
</feature>
<dbReference type="Gene3D" id="3.30.70.590">
    <property type="entry name" value="Poly(A) polymerase predicted RNA binding domain"/>
    <property type="match status" value="1"/>
</dbReference>
<evidence type="ECO:0000256" key="2">
    <source>
        <dbReference type="ARBA" id="ARBA00022694"/>
    </source>
</evidence>
<dbReference type="SUPFAM" id="SSF55003">
    <property type="entry name" value="PAP/Archaeal CCA-adding enzyme, C-terminal domain"/>
    <property type="match status" value="1"/>
</dbReference>
<dbReference type="PANTHER" id="PTHR39643">
    <property type="entry name" value="CCA-ADDING ENZYME"/>
    <property type="match status" value="1"/>
</dbReference>
<dbReference type="InterPro" id="IPR006116">
    <property type="entry name" value="NT_2-5OAS_ClassI-CCAase"/>
</dbReference>
<dbReference type="InterPro" id="IPR011068">
    <property type="entry name" value="NuclTrfase_I-like_C"/>
</dbReference>
<evidence type="ECO:0000256" key="5">
    <source>
        <dbReference type="ARBA" id="ARBA00022741"/>
    </source>
</evidence>
<dbReference type="InterPro" id="IPR002934">
    <property type="entry name" value="Polymerase_NTP_transf_dom"/>
</dbReference>
<feature type="binding site" evidence="10">
    <location>
        <position position="62"/>
    </location>
    <ligand>
        <name>Mg(2+)</name>
        <dbReference type="ChEBI" id="CHEBI:18420"/>
    </ligand>
</feature>
<evidence type="ECO:0000259" key="12">
    <source>
        <dbReference type="Pfam" id="PF09249"/>
    </source>
</evidence>
<feature type="domain" description="Polymerase nucleotidyl transferase" evidence="11">
    <location>
        <begin position="30"/>
        <end position="133"/>
    </location>
</feature>